<feature type="region of interest" description="Disordered" evidence="1">
    <location>
        <begin position="290"/>
        <end position="310"/>
    </location>
</feature>
<protein>
    <recommendedName>
        <fullName evidence="4">Nuclear pore complex protein Nup85</fullName>
    </recommendedName>
</protein>
<dbReference type="EMBL" id="CAUYUJ010020504">
    <property type="protein sequence ID" value="CAK0898768.1"/>
    <property type="molecule type" value="Genomic_DNA"/>
</dbReference>
<evidence type="ECO:0000313" key="2">
    <source>
        <dbReference type="EMBL" id="CAK0898768.1"/>
    </source>
</evidence>
<organism evidence="2 3">
    <name type="scientific">Prorocentrum cordatum</name>
    <dbReference type="NCBI Taxonomy" id="2364126"/>
    <lineage>
        <taxon>Eukaryota</taxon>
        <taxon>Sar</taxon>
        <taxon>Alveolata</taxon>
        <taxon>Dinophyceae</taxon>
        <taxon>Prorocentrales</taxon>
        <taxon>Prorocentraceae</taxon>
        <taxon>Prorocentrum</taxon>
    </lineage>
</organism>
<accession>A0ABN9XK34</accession>
<proteinExistence type="predicted"/>
<reference evidence="2" key="1">
    <citation type="submission" date="2023-10" db="EMBL/GenBank/DDBJ databases">
        <authorList>
            <person name="Chen Y."/>
            <person name="Shah S."/>
            <person name="Dougan E. K."/>
            <person name="Thang M."/>
            <person name="Chan C."/>
        </authorList>
    </citation>
    <scope>NUCLEOTIDE SEQUENCE [LARGE SCALE GENOMIC DNA]</scope>
</reference>
<evidence type="ECO:0000313" key="3">
    <source>
        <dbReference type="Proteomes" id="UP001189429"/>
    </source>
</evidence>
<name>A0ABN9XK34_9DINO</name>
<gene>
    <name evidence="2" type="ORF">PCOR1329_LOCUS76479</name>
</gene>
<evidence type="ECO:0008006" key="4">
    <source>
        <dbReference type="Google" id="ProtNLM"/>
    </source>
</evidence>
<keyword evidence="3" id="KW-1185">Reference proteome</keyword>
<comment type="caution">
    <text evidence="2">The sequence shown here is derived from an EMBL/GenBank/DDBJ whole genome shotgun (WGS) entry which is preliminary data.</text>
</comment>
<sequence>MNMLARHPNLSTDQKRNLEKMSRALEKADKVSNGPSEESDRRGACDELLAMMSRVLEGLRTQGDMTEFVAASLAEAAANCWTAWEEAVHSAYQVVCPDASGSSHVMTMELEDWFLGELLSFRRDLGYRALAKAKERAGETDVHFKNFFFSSIHFGLPVLQRMAAKDPSRLNYTMLNLVNMDEVRADLWKEYTPASITAHVKALLDSSAYWRGRVVDWLRAHCIEGLDSQQWLYEWCHDAGYSLRDEAIVFMLASMRILDGSILCEIRPATVPRRTSAPWRAPLASAAAGGAARPAQVRPDPAARRPCVMM</sequence>
<dbReference type="Proteomes" id="UP001189429">
    <property type="component" value="Unassembled WGS sequence"/>
</dbReference>
<evidence type="ECO:0000256" key="1">
    <source>
        <dbReference type="SAM" id="MobiDB-lite"/>
    </source>
</evidence>